<dbReference type="GO" id="GO:0008170">
    <property type="term" value="F:N-methyltransferase activity"/>
    <property type="evidence" value="ECO:0007669"/>
    <property type="project" value="UniProtKB-ARBA"/>
</dbReference>
<comment type="similarity">
    <text evidence="1">Belongs to the eukaryotic/archaeal PrmC-related family.</text>
</comment>
<sequence length="234" mass="24149">MTVIADGPATPAATARSLDVGPDVYQPQEDSYLLIEAMAAVAPAEGMTVADLCTGSGVIALAAASAGAYSVSAFDRSPAAVECARLNALEAGVDIDVFEGAWTHAISTGPYDVVVCNPPYVPEPPQTYPVATPGPAWAVNAGRDGRQVLDPLCAAAPALLRRHGTLLIVQSELADISRTVNTLTANGLRSSVVAQKRVPFGPVLLSRVAWLEETGLLPVGKRVETLAVIAAVKP</sequence>
<dbReference type="CDD" id="cd02440">
    <property type="entry name" value="AdoMet_MTases"/>
    <property type="match status" value="1"/>
</dbReference>
<dbReference type="Proteomes" id="UP000199707">
    <property type="component" value="Unassembled WGS sequence"/>
</dbReference>
<dbReference type="SUPFAM" id="SSF53335">
    <property type="entry name" value="S-adenosyl-L-methionine-dependent methyltransferases"/>
    <property type="match status" value="1"/>
</dbReference>
<dbReference type="GO" id="GO:0008276">
    <property type="term" value="F:protein methyltransferase activity"/>
    <property type="evidence" value="ECO:0007669"/>
    <property type="project" value="TreeGrafter"/>
</dbReference>
<dbReference type="PROSITE" id="PS00092">
    <property type="entry name" value="N6_MTASE"/>
    <property type="match status" value="1"/>
</dbReference>
<dbReference type="InterPro" id="IPR052190">
    <property type="entry name" value="Euk-Arch_PrmC-MTase"/>
</dbReference>
<organism evidence="6 7">
    <name type="scientific">Mycolicibacterium fluoranthenivorans</name>
    <dbReference type="NCBI Taxonomy" id="258505"/>
    <lineage>
        <taxon>Bacteria</taxon>
        <taxon>Bacillati</taxon>
        <taxon>Actinomycetota</taxon>
        <taxon>Actinomycetes</taxon>
        <taxon>Mycobacteriales</taxon>
        <taxon>Mycobacteriaceae</taxon>
        <taxon>Mycolicibacterium</taxon>
    </lineage>
</organism>
<protein>
    <submittedName>
        <fullName evidence="6">Release factor glutamine methyltransferase</fullName>
    </submittedName>
</protein>
<dbReference type="Pfam" id="PF05175">
    <property type="entry name" value="MTS"/>
    <property type="match status" value="1"/>
</dbReference>
<dbReference type="EMBL" id="FMUB01000006">
    <property type="protein sequence ID" value="SCX21661.1"/>
    <property type="molecule type" value="Genomic_DNA"/>
</dbReference>
<dbReference type="InterPro" id="IPR004557">
    <property type="entry name" value="PrmC-related"/>
</dbReference>
<keyword evidence="2 6" id="KW-0489">Methyltransferase</keyword>
<dbReference type="Gene3D" id="3.40.50.150">
    <property type="entry name" value="Vaccinia Virus protein VP39"/>
    <property type="match status" value="1"/>
</dbReference>
<dbReference type="GO" id="GO:0032259">
    <property type="term" value="P:methylation"/>
    <property type="evidence" value="ECO:0007669"/>
    <property type="project" value="UniProtKB-KW"/>
</dbReference>
<evidence type="ECO:0000256" key="2">
    <source>
        <dbReference type="ARBA" id="ARBA00022603"/>
    </source>
</evidence>
<dbReference type="PANTHER" id="PTHR45875">
    <property type="entry name" value="METHYLTRANSFERASE N6AMT1"/>
    <property type="match status" value="1"/>
</dbReference>
<keyword evidence="3 6" id="KW-0808">Transferase</keyword>
<evidence type="ECO:0000313" key="6">
    <source>
        <dbReference type="EMBL" id="SCX21661.1"/>
    </source>
</evidence>
<dbReference type="STRING" id="1502745.SAMN02799620_03051"/>
<evidence type="ECO:0000256" key="1">
    <source>
        <dbReference type="ARBA" id="ARBA00006149"/>
    </source>
</evidence>
<proteinExistence type="inferred from homology"/>
<dbReference type="GO" id="GO:0003676">
    <property type="term" value="F:nucleic acid binding"/>
    <property type="evidence" value="ECO:0007669"/>
    <property type="project" value="InterPro"/>
</dbReference>
<evidence type="ECO:0000259" key="5">
    <source>
        <dbReference type="Pfam" id="PF05175"/>
    </source>
</evidence>
<name>A0A1G4WEY9_9MYCO</name>
<dbReference type="RefSeq" id="WP_090358314.1">
    <property type="nucleotide sequence ID" value="NZ_FMUB01000006.1"/>
</dbReference>
<dbReference type="InterPro" id="IPR002052">
    <property type="entry name" value="DNA_methylase_N6_adenine_CS"/>
</dbReference>
<dbReference type="GO" id="GO:0035657">
    <property type="term" value="C:eRF1 methyltransferase complex"/>
    <property type="evidence" value="ECO:0007669"/>
    <property type="project" value="TreeGrafter"/>
</dbReference>
<dbReference type="AlphaFoldDB" id="A0A1G4WEY9"/>
<accession>A0A1G4WEY9</accession>
<keyword evidence="4" id="KW-0949">S-adenosyl-L-methionine</keyword>
<dbReference type="InterPro" id="IPR007848">
    <property type="entry name" value="Small_mtfrase_dom"/>
</dbReference>
<evidence type="ECO:0000313" key="7">
    <source>
        <dbReference type="Proteomes" id="UP000199707"/>
    </source>
</evidence>
<evidence type="ECO:0000256" key="4">
    <source>
        <dbReference type="ARBA" id="ARBA00022691"/>
    </source>
</evidence>
<gene>
    <name evidence="6" type="ORF">SAMN02799620_03051</name>
</gene>
<evidence type="ECO:0000256" key="3">
    <source>
        <dbReference type="ARBA" id="ARBA00022679"/>
    </source>
</evidence>
<reference evidence="7" key="1">
    <citation type="submission" date="2016-10" db="EMBL/GenBank/DDBJ databases">
        <authorList>
            <person name="Varghese N."/>
            <person name="Submissions S."/>
        </authorList>
    </citation>
    <scope>NUCLEOTIDE SEQUENCE [LARGE SCALE GENOMIC DNA]</scope>
    <source>
        <strain evidence="7">UNC267MFSha1.1M11</strain>
    </source>
</reference>
<dbReference type="NCBIfam" id="TIGR00537">
    <property type="entry name" value="hemK_rel_arch"/>
    <property type="match status" value="1"/>
</dbReference>
<dbReference type="PANTHER" id="PTHR45875:SF1">
    <property type="entry name" value="METHYLTRANSFERASE N6AMT1"/>
    <property type="match status" value="1"/>
</dbReference>
<feature type="domain" description="Methyltransferase small" evidence="5">
    <location>
        <begin position="31"/>
        <end position="122"/>
    </location>
</feature>
<dbReference type="GO" id="GO:0008757">
    <property type="term" value="F:S-adenosylmethionine-dependent methyltransferase activity"/>
    <property type="evidence" value="ECO:0007669"/>
    <property type="project" value="TreeGrafter"/>
</dbReference>
<dbReference type="InterPro" id="IPR029063">
    <property type="entry name" value="SAM-dependent_MTases_sf"/>
</dbReference>